<protein>
    <submittedName>
        <fullName evidence="2">Uncharacterized protein</fullName>
    </submittedName>
</protein>
<dbReference type="RefSeq" id="WP_017387446.1">
    <property type="nucleotide sequence ID" value="NZ_BBTQ01000014.1"/>
</dbReference>
<feature type="chain" id="PRO_5015062139" evidence="1">
    <location>
        <begin position="21"/>
        <end position="287"/>
    </location>
</feature>
<name>A0A1C2U9Z6_ACIPI</name>
<dbReference type="Proteomes" id="UP000271320">
    <property type="component" value="Unassembled WGS sequence"/>
</dbReference>
<proteinExistence type="predicted"/>
<keyword evidence="1" id="KW-0732">Signal</keyword>
<comment type="caution">
    <text evidence="2">The sequence shown here is derived from an EMBL/GenBank/DDBJ whole genome shotgun (WGS) entry which is preliminary data.</text>
</comment>
<accession>A0A1C2U9Z6</accession>
<evidence type="ECO:0000313" key="2">
    <source>
        <dbReference type="EMBL" id="RSO56488.1"/>
    </source>
</evidence>
<organism evidence="2 3">
    <name type="scientific">Acinetobacter pittii</name>
    <name type="common">Acinetobacter genomosp. 3</name>
    <dbReference type="NCBI Taxonomy" id="48296"/>
    <lineage>
        <taxon>Bacteria</taxon>
        <taxon>Pseudomonadati</taxon>
        <taxon>Pseudomonadota</taxon>
        <taxon>Gammaproteobacteria</taxon>
        <taxon>Moraxellales</taxon>
        <taxon>Moraxellaceae</taxon>
        <taxon>Acinetobacter</taxon>
        <taxon>Acinetobacter calcoaceticus/baumannii complex</taxon>
    </lineage>
</organism>
<feature type="signal peptide" evidence="1">
    <location>
        <begin position="1"/>
        <end position="20"/>
    </location>
</feature>
<gene>
    <name evidence="2" type="ORF">EA752_16390</name>
</gene>
<dbReference type="EMBL" id="RFEW01000016">
    <property type="protein sequence ID" value="RSO56488.1"/>
    <property type="molecule type" value="Genomic_DNA"/>
</dbReference>
<dbReference type="InterPro" id="IPR013785">
    <property type="entry name" value="Aldolase_TIM"/>
</dbReference>
<evidence type="ECO:0000256" key="1">
    <source>
        <dbReference type="SAM" id="SignalP"/>
    </source>
</evidence>
<evidence type="ECO:0000313" key="3">
    <source>
        <dbReference type="Proteomes" id="UP000271320"/>
    </source>
</evidence>
<dbReference type="AlphaFoldDB" id="A0A1C2U9Z6"/>
<reference evidence="2 3" key="1">
    <citation type="submission" date="2018-10" db="EMBL/GenBank/DDBJ databases">
        <title>GWAS and RNA-Seq identify cryptic mechanisms of antimicrobial resistance in Acinetobacter baumannii.</title>
        <authorList>
            <person name="Sahl J.W."/>
        </authorList>
    </citation>
    <scope>NUCLEOTIDE SEQUENCE [LARGE SCALE GENOMIC DNA]</scope>
    <source>
        <strain evidence="2 3">TG41884</strain>
    </source>
</reference>
<sequence length="287" mass="33271">MKIKLLFMSLAILLPLNSNAFTIYSFVPFRYHVDKYGKKVDGYSRAQQALYEVGTKQIKVLYENQFLTNKQPDVEKIKKIVEDTKKNPEIPISFDIEVGNDRKPETVLPVVLKTLKLYHYLGGQAKVGVYSLLPVSTEGEMLSDARIPGYQLLNKKYEPIAELVDFLSPVIYNYNIRDPKIWKKIIDINMAESHKYANKYNLKIYPYITASYYFPEKDPKTGMRYVEALTDVEMRDRLLYFKQKGADGVILWESSETRQKDGSKPLMDFKSNWAKGVSDFIQKNSLK</sequence>
<dbReference type="Gene3D" id="3.20.20.70">
    <property type="entry name" value="Aldolase class I"/>
    <property type="match status" value="1"/>
</dbReference>